<gene>
    <name evidence="2" type="ORF">CHR90_16780</name>
</gene>
<organism evidence="2 3">
    <name type="scientific">Elstera cyanobacteriorum</name>
    <dbReference type="NCBI Taxonomy" id="2022747"/>
    <lineage>
        <taxon>Bacteria</taxon>
        <taxon>Pseudomonadati</taxon>
        <taxon>Pseudomonadota</taxon>
        <taxon>Alphaproteobacteria</taxon>
        <taxon>Rhodospirillales</taxon>
        <taxon>Rhodospirillaceae</taxon>
        <taxon>Elstera</taxon>
    </lineage>
</organism>
<evidence type="ECO:0000259" key="1">
    <source>
        <dbReference type="Pfam" id="PF12680"/>
    </source>
</evidence>
<proteinExistence type="predicted"/>
<dbReference type="GO" id="GO:0016853">
    <property type="term" value="F:isomerase activity"/>
    <property type="evidence" value="ECO:0007669"/>
    <property type="project" value="UniProtKB-KW"/>
</dbReference>
<dbReference type="InterPro" id="IPR032710">
    <property type="entry name" value="NTF2-like_dom_sf"/>
</dbReference>
<dbReference type="PIRSF" id="PIRSF030561">
    <property type="entry name" value="UCP030561"/>
    <property type="match status" value="1"/>
</dbReference>
<dbReference type="RefSeq" id="WP_094410284.1">
    <property type="nucleotide sequence ID" value="NZ_BMJZ01000003.1"/>
</dbReference>
<sequence>MSLHSEHTGRAAIEYPVQKQLEAYNARDIDAFMEWWAKDCQCFLFPDQPLARGTAEIRARYIARFEEPNLHATVRNRLIVGNLVIDDEFITRTFPDGPGTIETIAMYEIEDGKIARAWFKMGTPQLDSVKA</sequence>
<evidence type="ECO:0000313" key="2">
    <source>
        <dbReference type="EMBL" id="OYQ16647.1"/>
    </source>
</evidence>
<dbReference type="Gene3D" id="3.10.450.50">
    <property type="match status" value="1"/>
</dbReference>
<dbReference type="InterPro" id="IPR037401">
    <property type="entry name" value="SnoaL-like"/>
</dbReference>
<comment type="caution">
    <text evidence="2">The sequence shown here is derived from an EMBL/GenBank/DDBJ whole genome shotgun (WGS) entry which is preliminary data.</text>
</comment>
<dbReference type="SUPFAM" id="SSF54427">
    <property type="entry name" value="NTF2-like"/>
    <property type="match status" value="1"/>
</dbReference>
<dbReference type="Proteomes" id="UP000216361">
    <property type="component" value="Unassembled WGS sequence"/>
</dbReference>
<name>A0A255XI62_9PROT</name>
<reference evidence="2 3" key="1">
    <citation type="submission" date="2017-07" db="EMBL/GenBank/DDBJ databases">
        <title>Elstera cyanobacteriorum sp. nov., a novel bacterium isolated from cyanobacterial aggregates in a eutrophic lake.</title>
        <authorList>
            <person name="Cai H."/>
        </authorList>
    </citation>
    <scope>NUCLEOTIDE SEQUENCE [LARGE SCALE GENOMIC DNA]</scope>
    <source>
        <strain evidence="2 3">TH019</strain>
    </source>
</reference>
<protein>
    <submittedName>
        <fullName evidence="2">Steroid delta-isomerase</fullName>
    </submittedName>
</protein>
<dbReference type="AlphaFoldDB" id="A0A255XI62"/>
<dbReference type="Pfam" id="PF12680">
    <property type="entry name" value="SnoaL_2"/>
    <property type="match status" value="1"/>
</dbReference>
<accession>A0A255XI62</accession>
<keyword evidence="3" id="KW-1185">Reference proteome</keyword>
<dbReference type="InterPro" id="IPR008317">
    <property type="entry name" value="UCP030561"/>
</dbReference>
<dbReference type="EMBL" id="NOXS01000035">
    <property type="protein sequence ID" value="OYQ16647.1"/>
    <property type="molecule type" value="Genomic_DNA"/>
</dbReference>
<keyword evidence="2" id="KW-0413">Isomerase</keyword>
<evidence type="ECO:0000313" key="3">
    <source>
        <dbReference type="Proteomes" id="UP000216361"/>
    </source>
</evidence>
<feature type="domain" description="SnoaL-like" evidence="1">
    <location>
        <begin position="17"/>
        <end position="116"/>
    </location>
</feature>
<dbReference type="OrthoDB" id="9799296at2"/>